<dbReference type="SMART" id="SM00353">
    <property type="entry name" value="HLH"/>
    <property type="match status" value="1"/>
</dbReference>
<gene>
    <name evidence="7" type="ORF">JRO89_XS05G0257800</name>
</gene>
<dbReference type="Pfam" id="PF00010">
    <property type="entry name" value="HLH"/>
    <property type="match status" value="1"/>
</dbReference>
<evidence type="ECO:0000256" key="2">
    <source>
        <dbReference type="ARBA" id="ARBA00023015"/>
    </source>
</evidence>
<evidence type="ECO:0000313" key="8">
    <source>
        <dbReference type="Proteomes" id="UP000827721"/>
    </source>
</evidence>
<dbReference type="PANTHER" id="PTHR46807">
    <property type="entry name" value="TRANSCRIPTION FACTOR PIF3"/>
    <property type="match status" value="1"/>
</dbReference>
<reference evidence="7 8" key="1">
    <citation type="submission" date="2021-02" db="EMBL/GenBank/DDBJ databases">
        <title>Plant Genome Project.</title>
        <authorList>
            <person name="Zhang R.-G."/>
        </authorList>
    </citation>
    <scope>NUCLEOTIDE SEQUENCE [LARGE SCALE GENOMIC DNA]</scope>
    <source>
        <tissue evidence="7">Leaves</tissue>
    </source>
</reference>
<dbReference type="Proteomes" id="UP000827721">
    <property type="component" value="Unassembled WGS sequence"/>
</dbReference>
<organism evidence="7 8">
    <name type="scientific">Xanthoceras sorbifolium</name>
    <dbReference type="NCBI Taxonomy" id="99658"/>
    <lineage>
        <taxon>Eukaryota</taxon>
        <taxon>Viridiplantae</taxon>
        <taxon>Streptophyta</taxon>
        <taxon>Embryophyta</taxon>
        <taxon>Tracheophyta</taxon>
        <taxon>Spermatophyta</taxon>
        <taxon>Magnoliopsida</taxon>
        <taxon>eudicotyledons</taxon>
        <taxon>Gunneridae</taxon>
        <taxon>Pentapetalae</taxon>
        <taxon>rosids</taxon>
        <taxon>malvids</taxon>
        <taxon>Sapindales</taxon>
        <taxon>Sapindaceae</taxon>
        <taxon>Xanthoceroideae</taxon>
        <taxon>Xanthoceras</taxon>
    </lineage>
</organism>
<name>A0ABQ8I3C9_9ROSI</name>
<keyword evidence="2" id="KW-0805">Transcription regulation</keyword>
<keyword evidence="8" id="KW-1185">Reference proteome</keyword>
<evidence type="ECO:0000259" key="6">
    <source>
        <dbReference type="PROSITE" id="PS50888"/>
    </source>
</evidence>
<keyword evidence="3" id="KW-0804">Transcription</keyword>
<feature type="compositionally biased region" description="Basic and acidic residues" evidence="5">
    <location>
        <begin position="120"/>
        <end position="130"/>
    </location>
</feature>
<evidence type="ECO:0000256" key="3">
    <source>
        <dbReference type="ARBA" id="ARBA00023163"/>
    </source>
</evidence>
<feature type="region of interest" description="Disordered" evidence="5">
    <location>
        <begin position="351"/>
        <end position="370"/>
    </location>
</feature>
<dbReference type="InterPro" id="IPR044273">
    <property type="entry name" value="PIF3-like"/>
</dbReference>
<evidence type="ECO:0000313" key="7">
    <source>
        <dbReference type="EMBL" id="KAH7571132.1"/>
    </source>
</evidence>
<protein>
    <recommendedName>
        <fullName evidence="6">BHLH domain-containing protein</fullName>
    </recommendedName>
</protein>
<feature type="region of interest" description="Disordered" evidence="5">
    <location>
        <begin position="120"/>
        <end position="141"/>
    </location>
</feature>
<comment type="subcellular location">
    <subcellularLocation>
        <location evidence="1">Nucleus</location>
    </subcellularLocation>
</comment>
<proteinExistence type="predicted"/>
<dbReference type="PANTHER" id="PTHR46807:SF1">
    <property type="entry name" value="TRANSCRIPTION FACTOR PIF3"/>
    <property type="match status" value="1"/>
</dbReference>
<dbReference type="PROSITE" id="PS50888">
    <property type="entry name" value="BHLH"/>
    <property type="match status" value="1"/>
</dbReference>
<dbReference type="InterPro" id="IPR036638">
    <property type="entry name" value="HLH_DNA-bd_sf"/>
</dbReference>
<keyword evidence="4" id="KW-0539">Nucleus</keyword>
<evidence type="ECO:0000256" key="4">
    <source>
        <dbReference type="ARBA" id="ARBA00023242"/>
    </source>
</evidence>
<sequence length="408" mass="44985">MNNPDPFCNFGDNFVANQVVQPNRTNEDIFEFQPTSRFQPSPHLRSNLGELNDIIGFLGHIRDAPISTTSTMQPISDIPDQAELSSEPEKELQLLPSEAVNILEEIILPKCLTNGTQEITEQKKQQNDKSKRLRSNLSERKRRDRINQRMKTLQEMVPNCNKADRARILDNAINYVHFLRLQIETMSPRGVTGFQVPHRIPSGLVGSQVPQFATFLPMRPKFGMGMVGMCYPSGVPMIPAPSTGLYPSFAGGVELSMLSGPANVAGPQMQMSNFVTGFNPVLDLSSEETQSTSEAVAPSIAIDPQQLVPMVVIDGIRKPISDISDKLELSSEAEKELQLLPSEAVKIPEETVLPKCQTNGPDQPKDEKTHRFTLLLLDLSSEETQSTSEAVAPSIGNDPQQQVPMGVT</sequence>
<feature type="domain" description="BHLH" evidence="6">
    <location>
        <begin position="130"/>
        <end position="179"/>
    </location>
</feature>
<comment type="caution">
    <text evidence="7">The sequence shown here is derived from an EMBL/GenBank/DDBJ whole genome shotgun (WGS) entry which is preliminary data.</text>
</comment>
<evidence type="ECO:0000256" key="5">
    <source>
        <dbReference type="SAM" id="MobiDB-lite"/>
    </source>
</evidence>
<dbReference type="InterPro" id="IPR011598">
    <property type="entry name" value="bHLH_dom"/>
</dbReference>
<feature type="region of interest" description="Disordered" evidence="5">
    <location>
        <begin position="383"/>
        <end position="408"/>
    </location>
</feature>
<dbReference type="EMBL" id="JAFEMO010000005">
    <property type="protein sequence ID" value="KAH7571132.1"/>
    <property type="molecule type" value="Genomic_DNA"/>
</dbReference>
<dbReference type="Gene3D" id="4.10.280.10">
    <property type="entry name" value="Helix-loop-helix DNA-binding domain"/>
    <property type="match status" value="1"/>
</dbReference>
<evidence type="ECO:0000256" key="1">
    <source>
        <dbReference type="ARBA" id="ARBA00004123"/>
    </source>
</evidence>
<dbReference type="SUPFAM" id="SSF47459">
    <property type="entry name" value="HLH, helix-loop-helix DNA-binding domain"/>
    <property type="match status" value="1"/>
</dbReference>
<accession>A0ABQ8I3C9</accession>
<feature type="compositionally biased region" description="Polar residues" evidence="5">
    <location>
        <begin position="397"/>
        <end position="408"/>
    </location>
</feature>